<dbReference type="EMBL" id="BJXB01000043">
    <property type="protein sequence ID" value="GEM49766.1"/>
    <property type="molecule type" value="Genomic_DNA"/>
</dbReference>
<dbReference type="Proteomes" id="UP000321306">
    <property type="component" value="Unassembled WGS sequence"/>
</dbReference>
<keyword evidence="2" id="KW-1185">Reference proteome</keyword>
<name>A0A511NB28_DEIC1</name>
<comment type="caution">
    <text evidence="1">The sequence shown here is derived from an EMBL/GenBank/DDBJ whole genome shotgun (WGS) entry which is preliminary data.</text>
</comment>
<accession>A0A511NB28</accession>
<reference evidence="1 2" key="1">
    <citation type="submission" date="2019-07" db="EMBL/GenBank/DDBJ databases">
        <title>Whole genome shotgun sequence of Deinococcus cellulosilyticus NBRC 106333.</title>
        <authorList>
            <person name="Hosoyama A."/>
            <person name="Uohara A."/>
            <person name="Ohji S."/>
            <person name="Ichikawa N."/>
        </authorList>
    </citation>
    <scope>NUCLEOTIDE SEQUENCE [LARGE SCALE GENOMIC DNA]</scope>
    <source>
        <strain evidence="1 2">NBRC 106333</strain>
    </source>
</reference>
<sequence>MELLRVWKQGAEERARVRQGKPLKEIARDEYEPEHQKTVTALLLDNSLKTQAQLLKEKDIQVTVVGGEVHYIPGENIDFHFLGNLTALNQAVTQAMIEGEFDLNLEGSGLTFATVDPSLHKFFPVIKKGTFRIEPESQVMQFFLTTDAELEVLSGSVKTLFHPNRLRLEITNDVGSIKIIFKVPDGKKGNLNIKIKCNPEMGISEKDRAILRALWMITNHHGTITLSDPQTKSMIFKMQVRRDLEVGLQNMGKFAKLTDLYFEVLTYVKYCQAVMNQIDPAKVMTVSDSPDFLMIVDLFNGIKNGIKNSFFAKVHADDLKDSLKYLVLHPGAKYRVEVYRPVRILGTILTVARLRPKEPKLTLLNTETQQPITLTAEQLDAIKDQEVTVQVEGTAPFEFIQDSKIQGPMVRFIFEEPSVT</sequence>
<evidence type="ECO:0000313" key="2">
    <source>
        <dbReference type="Proteomes" id="UP000321306"/>
    </source>
</evidence>
<evidence type="ECO:0000313" key="1">
    <source>
        <dbReference type="EMBL" id="GEM49766.1"/>
    </source>
</evidence>
<proteinExistence type="predicted"/>
<gene>
    <name evidence="1" type="ORF">DC3_54010</name>
</gene>
<organism evidence="1 2">
    <name type="scientific">Deinococcus cellulosilyticus (strain DSM 18568 / NBRC 106333 / KACC 11606 / 5516J-15)</name>
    <dbReference type="NCBI Taxonomy" id="1223518"/>
    <lineage>
        <taxon>Bacteria</taxon>
        <taxon>Thermotogati</taxon>
        <taxon>Deinococcota</taxon>
        <taxon>Deinococci</taxon>
        <taxon>Deinococcales</taxon>
        <taxon>Deinococcaceae</taxon>
        <taxon>Deinococcus</taxon>
    </lineage>
</organism>
<dbReference type="AlphaFoldDB" id="A0A511NB28"/>
<protein>
    <submittedName>
        <fullName evidence="1">Uncharacterized protein</fullName>
    </submittedName>
</protein>